<dbReference type="CDD" id="cd00303">
    <property type="entry name" value="retropepsin_like"/>
    <property type="match status" value="1"/>
</dbReference>
<dbReference type="GO" id="GO:0008270">
    <property type="term" value="F:zinc ion binding"/>
    <property type="evidence" value="ECO:0007669"/>
    <property type="project" value="UniProtKB-KW"/>
</dbReference>
<dbReference type="PROSITE" id="PS00141">
    <property type="entry name" value="ASP_PROTEASE"/>
    <property type="match status" value="1"/>
</dbReference>
<dbReference type="Gene3D" id="4.10.60.10">
    <property type="entry name" value="Zinc finger, CCHC-type"/>
    <property type="match status" value="1"/>
</dbReference>
<gene>
    <name evidence="4" type="ORF">AXF42_Ash012376</name>
</gene>
<dbReference type="GO" id="GO:0003676">
    <property type="term" value="F:nucleic acid binding"/>
    <property type="evidence" value="ECO:0007669"/>
    <property type="project" value="InterPro"/>
</dbReference>
<keyword evidence="1" id="KW-0863">Zinc-finger</keyword>
<dbReference type="InterPro" id="IPR001878">
    <property type="entry name" value="Znf_CCHC"/>
</dbReference>
<dbReference type="GO" id="GO:0006508">
    <property type="term" value="P:proteolysis"/>
    <property type="evidence" value="ECO:0007669"/>
    <property type="project" value="InterPro"/>
</dbReference>
<dbReference type="Proteomes" id="UP000236161">
    <property type="component" value="Unassembled WGS sequence"/>
</dbReference>
<keyword evidence="5" id="KW-1185">Reference proteome</keyword>
<dbReference type="InterPro" id="IPR032567">
    <property type="entry name" value="RTL1-rel"/>
</dbReference>
<name>A0A2I0AD11_9ASPA</name>
<dbReference type="PANTHER" id="PTHR15503">
    <property type="entry name" value="LDOC1 RELATED"/>
    <property type="match status" value="1"/>
</dbReference>
<dbReference type="GO" id="GO:0004190">
    <property type="term" value="F:aspartic-type endopeptidase activity"/>
    <property type="evidence" value="ECO:0007669"/>
    <property type="project" value="InterPro"/>
</dbReference>
<dbReference type="InterPro" id="IPR001969">
    <property type="entry name" value="Aspartic_peptidase_AS"/>
</dbReference>
<dbReference type="InterPro" id="IPR021109">
    <property type="entry name" value="Peptidase_aspartic_dom_sf"/>
</dbReference>
<dbReference type="PANTHER" id="PTHR15503:SF45">
    <property type="entry name" value="RNA-DIRECTED DNA POLYMERASE HOMOLOG"/>
    <property type="match status" value="1"/>
</dbReference>
<organism evidence="4 5">
    <name type="scientific">Apostasia shenzhenica</name>
    <dbReference type="NCBI Taxonomy" id="1088818"/>
    <lineage>
        <taxon>Eukaryota</taxon>
        <taxon>Viridiplantae</taxon>
        <taxon>Streptophyta</taxon>
        <taxon>Embryophyta</taxon>
        <taxon>Tracheophyta</taxon>
        <taxon>Spermatophyta</taxon>
        <taxon>Magnoliopsida</taxon>
        <taxon>Liliopsida</taxon>
        <taxon>Asparagales</taxon>
        <taxon>Orchidaceae</taxon>
        <taxon>Apostasioideae</taxon>
        <taxon>Apostasia</taxon>
    </lineage>
</organism>
<reference evidence="4 5" key="1">
    <citation type="journal article" date="2017" name="Nature">
        <title>The Apostasia genome and the evolution of orchids.</title>
        <authorList>
            <person name="Zhang G.Q."/>
            <person name="Liu K.W."/>
            <person name="Li Z."/>
            <person name="Lohaus R."/>
            <person name="Hsiao Y.Y."/>
            <person name="Niu S.C."/>
            <person name="Wang J.Y."/>
            <person name="Lin Y.C."/>
            <person name="Xu Q."/>
            <person name="Chen L.J."/>
            <person name="Yoshida K."/>
            <person name="Fujiwara S."/>
            <person name="Wang Z.W."/>
            <person name="Zhang Y.Q."/>
            <person name="Mitsuda N."/>
            <person name="Wang M."/>
            <person name="Liu G.H."/>
            <person name="Pecoraro L."/>
            <person name="Huang H.X."/>
            <person name="Xiao X.J."/>
            <person name="Lin M."/>
            <person name="Wu X.Y."/>
            <person name="Wu W.L."/>
            <person name="Chen Y.Y."/>
            <person name="Chang S.B."/>
            <person name="Sakamoto S."/>
            <person name="Ohme-Takagi M."/>
            <person name="Yagi M."/>
            <person name="Zeng S.J."/>
            <person name="Shen C.Y."/>
            <person name="Yeh C.M."/>
            <person name="Luo Y.B."/>
            <person name="Tsai W.C."/>
            <person name="Van de Peer Y."/>
            <person name="Liu Z.J."/>
        </authorList>
    </citation>
    <scope>NUCLEOTIDE SEQUENCE [LARGE SCALE GENOMIC DNA]</scope>
    <source>
        <strain evidence="5">cv. Shenzhen</strain>
        <tissue evidence="4">Stem</tissue>
    </source>
</reference>
<dbReference type="AlphaFoldDB" id="A0A2I0AD11"/>
<keyword evidence="1" id="KW-0862">Zinc</keyword>
<evidence type="ECO:0000256" key="2">
    <source>
        <dbReference type="SAM" id="MobiDB-lite"/>
    </source>
</evidence>
<dbReference type="SMART" id="SM00343">
    <property type="entry name" value="ZnF_C2HC"/>
    <property type="match status" value="1"/>
</dbReference>
<evidence type="ECO:0000313" key="5">
    <source>
        <dbReference type="Proteomes" id="UP000236161"/>
    </source>
</evidence>
<dbReference type="OrthoDB" id="786614at2759"/>
<dbReference type="PROSITE" id="PS50158">
    <property type="entry name" value="ZF_CCHC"/>
    <property type="match status" value="1"/>
</dbReference>
<sequence>MQAAQTMAQVQATMQAPVPLPSPPSVASVQVGEPHLDRLVELFQRMHPQHFEGTTDTVIAEKWVGMMEKVFEGIRCPADRKVSLAATAMDGAADDWWRDHCRIFMSGRAIETITWEEFLEAFRLKYIPISAQEKMREELSRLVQRNMIVPEYEAKLAALAKFVPQMIPDEAEKCYLFRKGLRDSVPVAVIPAHTKVYAELVEMATLVEQDQLATQARKEAVGKRKGMASKSILGPVSKKSASSSSRVGDSGGNFGKPKCQHCGKFHWGTCRLESKLEGKNCFVCGEFSHIAKACPKRATPVSGAIVPTSVASTFGGRGGGTSATFRRGRRSATVIGGQGPQPRVHALTQKEAQESLDVITGTIYLCDLPMVALFDSGVSHSFISKNIVRRLSLKVHPLDDVLNVALPTGAMIGVKWGVNEVIKITDHNFQSKPL</sequence>
<dbReference type="SUPFAM" id="SSF57756">
    <property type="entry name" value="Retrovirus zinc finger-like domains"/>
    <property type="match status" value="1"/>
</dbReference>
<accession>A0A2I0AD11</accession>
<dbReference type="EMBL" id="KZ451998">
    <property type="protein sequence ID" value="PKA53434.1"/>
    <property type="molecule type" value="Genomic_DNA"/>
</dbReference>
<keyword evidence="1" id="KW-0479">Metal-binding</keyword>
<feature type="domain" description="CCHC-type" evidence="3">
    <location>
        <begin position="281"/>
        <end position="296"/>
    </location>
</feature>
<dbReference type="Gene3D" id="2.40.70.10">
    <property type="entry name" value="Acid Proteases"/>
    <property type="match status" value="1"/>
</dbReference>
<evidence type="ECO:0000256" key="1">
    <source>
        <dbReference type="PROSITE-ProRule" id="PRU00047"/>
    </source>
</evidence>
<evidence type="ECO:0000259" key="3">
    <source>
        <dbReference type="PROSITE" id="PS50158"/>
    </source>
</evidence>
<dbReference type="InterPro" id="IPR036875">
    <property type="entry name" value="Znf_CCHC_sf"/>
</dbReference>
<proteinExistence type="predicted"/>
<dbReference type="InterPro" id="IPR005162">
    <property type="entry name" value="Retrotrans_gag_dom"/>
</dbReference>
<dbReference type="Pfam" id="PF08284">
    <property type="entry name" value="RVP_2"/>
    <property type="match status" value="1"/>
</dbReference>
<feature type="region of interest" description="Disordered" evidence="2">
    <location>
        <begin position="218"/>
        <end position="250"/>
    </location>
</feature>
<evidence type="ECO:0000313" key="4">
    <source>
        <dbReference type="EMBL" id="PKA53434.1"/>
    </source>
</evidence>
<protein>
    <recommendedName>
        <fullName evidence="3">CCHC-type domain-containing protein</fullName>
    </recommendedName>
</protein>
<dbReference type="Pfam" id="PF03732">
    <property type="entry name" value="Retrotrans_gag"/>
    <property type="match status" value="1"/>
</dbReference>